<accession>A0A6A6XYZ6</accession>
<evidence type="ECO:0000256" key="1">
    <source>
        <dbReference type="SAM" id="Phobius"/>
    </source>
</evidence>
<sequence>MYLPRNLLFNLLMVYLGVWTNWSKGSVFGSTITMTQYNGNLLIAFIALFVSFVGTSLWRITGFVLHRLFSTTTAQDGIYHQRQAILRNAANATDAVWDIASVLWNSRRAARSYRRLVPSLASATFSLLAFAIAGIFSSKMATLTGSEVLLASPSCGMPLGSPGSTTDQLLIIQPWIAQRMTSAMNYAQRCYFKNSRIEDCNLFVKPQLASTINWNASCPFQEDICLKSNENIELDTGLIGSHYDLGFNGPNSKRMQLRRVISCAPLKTENYTDSFVYQSSTGNVSYQRYAYGPRFNKNGFNYTHMQPEISQDLLNMSSFKTTFGDFELSYLQTYSFKGSLIPQVSEFRPIEAIHRGDADVSLIFLSTANIVFTKPVDDPWYSAHRPLKNVTAVGRSKGKQELYMADSPASVLGCAIQYQQCMPSLPDGRRCSELCGLWETNQTISTEDEWQFNMTQWIGTAFAESEVQYLVSSLRAGSLTSKYSNIASLQGPLPSNQWQLDVEQWHYATLAAAQASAVDYAIGPGANKSIR</sequence>
<dbReference type="EMBL" id="MU001740">
    <property type="protein sequence ID" value="KAF2800964.1"/>
    <property type="molecule type" value="Genomic_DNA"/>
</dbReference>
<evidence type="ECO:0000313" key="3">
    <source>
        <dbReference type="Proteomes" id="UP000799757"/>
    </source>
</evidence>
<dbReference type="AlphaFoldDB" id="A0A6A6XYZ6"/>
<dbReference type="OrthoDB" id="3540210at2759"/>
<keyword evidence="3" id="KW-1185">Reference proteome</keyword>
<keyword evidence="1" id="KW-0812">Transmembrane</keyword>
<keyword evidence="1" id="KW-1133">Transmembrane helix</keyword>
<protein>
    <submittedName>
        <fullName evidence="2">Uncharacterized protein</fullName>
    </submittedName>
</protein>
<keyword evidence="1" id="KW-0472">Membrane</keyword>
<proteinExistence type="predicted"/>
<reference evidence="2" key="1">
    <citation type="journal article" date="2020" name="Stud. Mycol.">
        <title>101 Dothideomycetes genomes: a test case for predicting lifestyles and emergence of pathogens.</title>
        <authorList>
            <person name="Haridas S."/>
            <person name="Albert R."/>
            <person name="Binder M."/>
            <person name="Bloem J."/>
            <person name="Labutti K."/>
            <person name="Salamov A."/>
            <person name="Andreopoulos B."/>
            <person name="Baker S."/>
            <person name="Barry K."/>
            <person name="Bills G."/>
            <person name="Bluhm B."/>
            <person name="Cannon C."/>
            <person name="Castanera R."/>
            <person name="Culley D."/>
            <person name="Daum C."/>
            <person name="Ezra D."/>
            <person name="Gonzalez J."/>
            <person name="Henrissat B."/>
            <person name="Kuo A."/>
            <person name="Liang C."/>
            <person name="Lipzen A."/>
            <person name="Lutzoni F."/>
            <person name="Magnuson J."/>
            <person name="Mondo S."/>
            <person name="Nolan M."/>
            <person name="Ohm R."/>
            <person name="Pangilinan J."/>
            <person name="Park H.-J."/>
            <person name="Ramirez L."/>
            <person name="Alfaro M."/>
            <person name="Sun H."/>
            <person name="Tritt A."/>
            <person name="Yoshinaga Y."/>
            <person name="Zwiers L.-H."/>
            <person name="Turgeon B."/>
            <person name="Goodwin S."/>
            <person name="Spatafora J."/>
            <person name="Crous P."/>
            <person name="Grigoriev I."/>
        </authorList>
    </citation>
    <scope>NUCLEOTIDE SEQUENCE</scope>
    <source>
        <strain evidence="2">CBS 109.77</strain>
    </source>
</reference>
<feature type="transmembrane region" description="Helical" evidence="1">
    <location>
        <begin position="7"/>
        <end position="22"/>
    </location>
</feature>
<organism evidence="2 3">
    <name type="scientific">Melanomma pulvis-pyrius CBS 109.77</name>
    <dbReference type="NCBI Taxonomy" id="1314802"/>
    <lineage>
        <taxon>Eukaryota</taxon>
        <taxon>Fungi</taxon>
        <taxon>Dikarya</taxon>
        <taxon>Ascomycota</taxon>
        <taxon>Pezizomycotina</taxon>
        <taxon>Dothideomycetes</taxon>
        <taxon>Pleosporomycetidae</taxon>
        <taxon>Pleosporales</taxon>
        <taxon>Melanommataceae</taxon>
        <taxon>Melanomma</taxon>
    </lineage>
</organism>
<dbReference type="Proteomes" id="UP000799757">
    <property type="component" value="Unassembled WGS sequence"/>
</dbReference>
<gene>
    <name evidence="2" type="ORF">K505DRAFT_344820</name>
</gene>
<evidence type="ECO:0000313" key="2">
    <source>
        <dbReference type="EMBL" id="KAF2800964.1"/>
    </source>
</evidence>
<name>A0A6A6XYZ6_9PLEO</name>
<feature type="transmembrane region" description="Helical" evidence="1">
    <location>
        <begin position="116"/>
        <end position="136"/>
    </location>
</feature>
<feature type="transmembrane region" description="Helical" evidence="1">
    <location>
        <begin position="42"/>
        <end position="60"/>
    </location>
</feature>